<reference evidence="9 10" key="1">
    <citation type="submission" date="2023-09" db="EMBL/GenBank/DDBJ databases">
        <title>Nesidiocoris tenuis whole genome shotgun sequence.</title>
        <authorList>
            <person name="Shibata T."/>
            <person name="Shimoda M."/>
            <person name="Kobayashi T."/>
            <person name="Uehara T."/>
        </authorList>
    </citation>
    <scope>NUCLEOTIDE SEQUENCE [LARGE SCALE GENOMIC DNA]</scope>
    <source>
        <strain evidence="9 10">Japan</strain>
    </source>
</reference>
<keyword evidence="5" id="KW-0378">Hydrolase</keyword>
<dbReference type="PANTHER" id="PTHR11407">
    <property type="entry name" value="LYSOZYME C"/>
    <property type="match status" value="1"/>
</dbReference>
<keyword evidence="5" id="KW-0326">Glycosidase</keyword>
<dbReference type="InterPro" id="IPR019799">
    <property type="entry name" value="Glyco_hydro_22_CS"/>
</dbReference>
<keyword evidence="3" id="KW-0929">Antimicrobial</keyword>
<protein>
    <recommendedName>
        <fullName evidence="2">lysozyme</fullName>
        <ecNumber evidence="2">3.2.1.17</ecNumber>
    </recommendedName>
</protein>
<dbReference type="SMART" id="SM00263">
    <property type="entry name" value="LYZ1"/>
    <property type="match status" value="1"/>
</dbReference>
<evidence type="ECO:0000313" key="10">
    <source>
        <dbReference type="Proteomes" id="UP001307889"/>
    </source>
</evidence>
<comment type="catalytic activity">
    <reaction evidence="1">
        <text>Hydrolysis of (1-&gt;4)-beta-linkages between N-acetylmuramic acid and N-acetyl-D-glucosamine residues in a peptidoglycan and between N-acetyl-D-glucosamine residues in chitodextrins.</text>
        <dbReference type="EC" id="3.2.1.17"/>
    </reaction>
</comment>
<evidence type="ECO:0000313" key="9">
    <source>
        <dbReference type="EMBL" id="BES99896.1"/>
    </source>
</evidence>
<keyword evidence="3" id="KW-0081">Bacteriolytic enzyme</keyword>
<keyword evidence="10" id="KW-1185">Reference proteome</keyword>
<feature type="signal peptide" evidence="7">
    <location>
        <begin position="1"/>
        <end position="25"/>
    </location>
</feature>
<dbReference type="Gene3D" id="1.10.530.10">
    <property type="match status" value="1"/>
</dbReference>
<proteinExistence type="inferred from homology"/>
<accession>A0ABN7B662</accession>
<dbReference type="EC" id="3.2.1.17" evidence="2"/>
<gene>
    <name evidence="9" type="ORF">NTJ_12715</name>
</gene>
<evidence type="ECO:0000256" key="2">
    <source>
        <dbReference type="ARBA" id="ARBA00012732"/>
    </source>
</evidence>
<name>A0ABN7B662_9HEMI</name>
<evidence type="ECO:0000259" key="8">
    <source>
        <dbReference type="PROSITE" id="PS00128"/>
    </source>
</evidence>
<evidence type="ECO:0000256" key="5">
    <source>
        <dbReference type="ARBA" id="ARBA00023295"/>
    </source>
</evidence>
<evidence type="ECO:0000256" key="4">
    <source>
        <dbReference type="ARBA" id="ARBA00023157"/>
    </source>
</evidence>
<comment type="similarity">
    <text evidence="6">Belongs to the glycosyl hydrolase 22 family.</text>
</comment>
<dbReference type="PROSITE" id="PS51348">
    <property type="entry name" value="GLYCOSYL_HYDROL_F22_2"/>
    <property type="match status" value="1"/>
</dbReference>
<keyword evidence="4" id="KW-1015">Disulfide bond</keyword>
<evidence type="ECO:0000256" key="1">
    <source>
        <dbReference type="ARBA" id="ARBA00000632"/>
    </source>
</evidence>
<evidence type="ECO:0000256" key="6">
    <source>
        <dbReference type="RuleBase" id="RU004440"/>
    </source>
</evidence>
<dbReference type="Proteomes" id="UP001307889">
    <property type="component" value="Chromosome 11"/>
</dbReference>
<dbReference type="PANTHER" id="PTHR11407:SF63">
    <property type="entry name" value="LYSOZYME C"/>
    <property type="match status" value="1"/>
</dbReference>
<feature type="domain" description="Glycosyl hydrolases family 22 (GH22)" evidence="8">
    <location>
        <begin position="104"/>
        <end position="122"/>
    </location>
</feature>
<feature type="chain" id="PRO_5046339839" description="lysozyme" evidence="7">
    <location>
        <begin position="26"/>
        <end position="178"/>
    </location>
</feature>
<dbReference type="Pfam" id="PF00062">
    <property type="entry name" value="Lys"/>
    <property type="match status" value="1"/>
</dbReference>
<sequence length="178" mass="19835">MVNSRFSTAEIRLLFLATVLVPGDSKVFGICELSQVLHYQLDVPLADLPMWLCIAYYESNYNTSAVGPLAEDFGLFQISKLFWCDPRGNVENAGKVKSAPPNVCGLKCDRLLDDDISDDVACARTVFQEHQNFEGDGFKAWAVYEPKCKNVGPLVPDWCFPPNYVPINISSKAYDNSI</sequence>
<dbReference type="InterPro" id="IPR001916">
    <property type="entry name" value="Glyco_hydro_22"/>
</dbReference>
<dbReference type="PRINTS" id="PR00135">
    <property type="entry name" value="LYZLACT"/>
</dbReference>
<keyword evidence="7" id="KW-0732">Signal</keyword>
<dbReference type="CDD" id="cd16899">
    <property type="entry name" value="LYZ_C_invert"/>
    <property type="match status" value="1"/>
</dbReference>
<evidence type="ECO:0000256" key="7">
    <source>
        <dbReference type="SAM" id="SignalP"/>
    </source>
</evidence>
<organism evidence="9 10">
    <name type="scientific">Nesidiocoris tenuis</name>
    <dbReference type="NCBI Taxonomy" id="355587"/>
    <lineage>
        <taxon>Eukaryota</taxon>
        <taxon>Metazoa</taxon>
        <taxon>Ecdysozoa</taxon>
        <taxon>Arthropoda</taxon>
        <taxon>Hexapoda</taxon>
        <taxon>Insecta</taxon>
        <taxon>Pterygota</taxon>
        <taxon>Neoptera</taxon>
        <taxon>Paraneoptera</taxon>
        <taxon>Hemiptera</taxon>
        <taxon>Heteroptera</taxon>
        <taxon>Panheteroptera</taxon>
        <taxon>Cimicomorpha</taxon>
        <taxon>Miridae</taxon>
        <taxon>Dicyphina</taxon>
        <taxon>Nesidiocoris</taxon>
    </lineage>
</organism>
<dbReference type="PROSITE" id="PS00128">
    <property type="entry name" value="GLYCOSYL_HYDROL_F22_1"/>
    <property type="match status" value="1"/>
</dbReference>
<dbReference type="SUPFAM" id="SSF53955">
    <property type="entry name" value="Lysozyme-like"/>
    <property type="match status" value="1"/>
</dbReference>
<dbReference type="EMBL" id="AP028919">
    <property type="protein sequence ID" value="BES99896.1"/>
    <property type="molecule type" value="Genomic_DNA"/>
</dbReference>
<evidence type="ECO:0000256" key="3">
    <source>
        <dbReference type="ARBA" id="ARBA00022638"/>
    </source>
</evidence>
<dbReference type="InterPro" id="IPR023346">
    <property type="entry name" value="Lysozyme-like_dom_sf"/>
</dbReference>